<dbReference type="EMBL" id="CP122959">
    <property type="protein sequence ID" value="WGI18772.1"/>
    <property type="molecule type" value="Genomic_DNA"/>
</dbReference>
<dbReference type="AlphaFoldDB" id="A0AAE8LV75"/>
<dbReference type="EMBL" id="OKRC01000003">
    <property type="protein sequence ID" value="SPE20463.1"/>
    <property type="molecule type" value="Genomic_DNA"/>
</dbReference>
<name>A0AAE8LV75_LATSK</name>
<dbReference type="InterPro" id="IPR021321">
    <property type="entry name" value="DUF2922"/>
</dbReference>
<dbReference type="Proteomes" id="UP001179858">
    <property type="component" value="Chromosome"/>
</dbReference>
<dbReference type="Proteomes" id="UP000239650">
    <property type="component" value="Unassembled WGS sequence"/>
</dbReference>
<sequence>MKELNLEFKTSVNKSKTLRLRQVNESLTPEVVKAAMTKIANANLFEKDDVQLYKTPVAAKYVERIETPIFSDK</sequence>
<organism evidence="1 3">
    <name type="scientific">Latilactobacillus sakei</name>
    <name type="common">Lactobacillus sakei</name>
    <dbReference type="NCBI Taxonomy" id="1599"/>
    <lineage>
        <taxon>Bacteria</taxon>
        <taxon>Bacillati</taxon>
        <taxon>Bacillota</taxon>
        <taxon>Bacilli</taxon>
        <taxon>Lactobacillales</taxon>
        <taxon>Lactobacillaceae</taxon>
        <taxon>Latilactobacillus</taxon>
    </lineage>
</organism>
<protein>
    <submittedName>
        <fullName evidence="2">DUF2922 domain-containing protein</fullName>
    </submittedName>
</protein>
<evidence type="ECO:0000313" key="3">
    <source>
        <dbReference type="Proteomes" id="UP000239650"/>
    </source>
</evidence>
<gene>
    <name evidence="1" type="ORF">LAS9267_00849</name>
    <name evidence="2" type="ORF">QBD03_08450</name>
</gene>
<evidence type="ECO:0000313" key="1">
    <source>
        <dbReference type="EMBL" id="SPE20463.1"/>
    </source>
</evidence>
<accession>A0AAE8LV75</accession>
<dbReference type="Pfam" id="PF11148">
    <property type="entry name" value="DUF2922"/>
    <property type="match status" value="1"/>
</dbReference>
<dbReference type="RefSeq" id="WP_025016076.1">
    <property type="nucleotide sequence ID" value="NZ_CABFKU010000004.1"/>
</dbReference>
<proteinExistence type="predicted"/>
<reference evidence="1 3" key="1">
    <citation type="submission" date="2018-02" db="EMBL/GenBank/DDBJ databases">
        <authorList>
            <person name="Rodrigo-Torres L."/>
            <person name="Arahal R. D."/>
            <person name="Lucena T."/>
        </authorList>
    </citation>
    <scope>NUCLEOTIDE SEQUENCE [LARGE SCALE GENOMIC DNA]</scope>
    <source>
        <strain evidence="1 3">CECT 9267</strain>
    </source>
</reference>
<evidence type="ECO:0000313" key="2">
    <source>
        <dbReference type="EMBL" id="WGI18772.1"/>
    </source>
</evidence>
<reference evidence="2" key="2">
    <citation type="submission" date="2023-04" db="EMBL/GenBank/DDBJ databases">
        <title>Novel strain of Lactilactobacillus sakei and use thereof.</title>
        <authorList>
            <person name="Kim S.Y."/>
        </authorList>
    </citation>
    <scope>NUCLEOTIDE SEQUENCE</scope>
    <source>
        <strain evidence="2">HUP1</strain>
    </source>
</reference>